<comment type="domain">
    <text evidence="8">The IMP cyclohydrolase activity resides in the N-terminal region.</text>
</comment>
<dbReference type="FunFam" id="3.40.50.1380:FF:000001">
    <property type="entry name" value="Bifunctional purine biosynthesis protein PurH"/>
    <property type="match status" value="1"/>
</dbReference>
<dbReference type="GO" id="GO:0003937">
    <property type="term" value="F:IMP cyclohydrolase activity"/>
    <property type="evidence" value="ECO:0007669"/>
    <property type="project" value="UniProtKB-UniRule"/>
</dbReference>
<dbReference type="Gene3D" id="3.40.140.20">
    <property type="match status" value="2"/>
</dbReference>
<evidence type="ECO:0000256" key="6">
    <source>
        <dbReference type="ARBA" id="ARBA00022801"/>
    </source>
</evidence>
<evidence type="ECO:0000256" key="7">
    <source>
        <dbReference type="ARBA" id="ARBA00023268"/>
    </source>
</evidence>
<evidence type="ECO:0000313" key="10">
    <source>
        <dbReference type="EMBL" id="HGZ41935.1"/>
    </source>
</evidence>
<dbReference type="GO" id="GO:0006189">
    <property type="term" value="P:'de novo' IMP biosynthetic process"/>
    <property type="evidence" value="ECO:0007669"/>
    <property type="project" value="UniProtKB-UniRule"/>
</dbReference>
<dbReference type="SMART" id="SM00851">
    <property type="entry name" value="MGS"/>
    <property type="match status" value="1"/>
</dbReference>
<comment type="caution">
    <text evidence="10">The sequence shown here is derived from an EMBL/GenBank/DDBJ whole genome shotgun (WGS) entry which is preliminary data.</text>
</comment>
<evidence type="ECO:0000256" key="3">
    <source>
        <dbReference type="ARBA" id="ARBA00007667"/>
    </source>
</evidence>
<keyword evidence="4 8" id="KW-0808">Transferase</keyword>
<comment type="pathway">
    <text evidence="2 8">Purine metabolism; IMP biosynthesis via de novo pathway; 5-formamido-1-(5-phospho-D-ribosyl)imidazole-4-carboxamide from 5-amino-1-(5-phospho-D-ribosyl)imidazole-4-carboxamide (10-formyl THF route): step 1/1.</text>
</comment>
<evidence type="ECO:0000256" key="8">
    <source>
        <dbReference type="HAMAP-Rule" id="MF_00139"/>
    </source>
</evidence>
<dbReference type="HAMAP" id="MF_00139">
    <property type="entry name" value="PurH"/>
    <property type="match status" value="1"/>
</dbReference>
<dbReference type="GO" id="GO:0005829">
    <property type="term" value="C:cytosol"/>
    <property type="evidence" value="ECO:0007669"/>
    <property type="project" value="TreeGrafter"/>
</dbReference>
<keyword evidence="5 8" id="KW-0658">Purine biosynthesis</keyword>
<dbReference type="CDD" id="cd01421">
    <property type="entry name" value="IMPCH"/>
    <property type="match status" value="1"/>
</dbReference>
<accession>A0A832I273</accession>
<sequence>MPGWPRAALFSLADKAGAADFARALAARGTRIVASGGTAAHLAAAGLEVTPVEAWTGFAELLGGRVKTLHPHVHAPILARRGSADDMDALRARGLEPLDLVCVSLYPFEARAAALDEPGAVEEIDIGGVALLRAAAKNFEGVIVLHDAAQYPEALAALARGGSTLAERRAWAVRAFARTARYDAAIAAELARRAGEGLPPVHITALERVRGLRYGENPHQPAALYARAGQAAALEAWKEGRELSYNNLLDLEAAVRLVGRWRDPACVIVKHNDPCGAAVAATPAAAWDAAYACDPLSAFGGIVALNRPLDSATAERIAGRFVECVAAPDLEAGAAEALARRKGVRLVRLSAADVERGDPWSVRDAGRWALLQGEGAEPPPAWTVPTRRAPEAAELEALRFAWEVAAAARSNAIAIAAGTRLVGLGAGQTSRVDAVDVALMKARRAGHDLAGTCLASDGFFPFADNVEHAAAAGVTAIVQPGGSVRDAEVIAACDRLGVAMAFTGRRTFRH</sequence>
<dbReference type="PANTHER" id="PTHR11692">
    <property type="entry name" value="BIFUNCTIONAL PURINE BIOSYNTHESIS PROTEIN PURH"/>
    <property type="match status" value="1"/>
</dbReference>
<reference evidence="10" key="1">
    <citation type="journal article" date="2020" name="mSystems">
        <title>Genome- and Community-Level Interaction Insights into Carbon Utilization and Element Cycling Functions of Hydrothermarchaeota in Hydrothermal Sediment.</title>
        <authorList>
            <person name="Zhou Z."/>
            <person name="Liu Y."/>
            <person name="Xu W."/>
            <person name="Pan J."/>
            <person name="Luo Z.H."/>
            <person name="Li M."/>
        </authorList>
    </citation>
    <scope>NUCLEOTIDE SEQUENCE [LARGE SCALE GENOMIC DNA]</scope>
    <source>
        <strain evidence="10">SpSt-381</strain>
    </source>
</reference>
<evidence type="ECO:0000256" key="4">
    <source>
        <dbReference type="ARBA" id="ARBA00022679"/>
    </source>
</evidence>
<dbReference type="PIRSF" id="PIRSF000414">
    <property type="entry name" value="AICARFT_IMPCHas"/>
    <property type="match status" value="1"/>
</dbReference>
<dbReference type="InterPro" id="IPR002695">
    <property type="entry name" value="PurH-like"/>
</dbReference>
<comment type="catalytic activity">
    <reaction evidence="8">
        <text>(6R)-10-formyltetrahydrofolate + 5-amino-1-(5-phospho-beta-D-ribosyl)imidazole-4-carboxamide = 5-formamido-1-(5-phospho-D-ribosyl)imidazole-4-carboxamide + (6S)-5,6,7,8-tetrahydrofolate</text>
        <dbReference type="Rhea" id="RHEA:22192"/>
        <dbReference type="ChEBI" id="CHEBI:57453"/>
        <dbReference type="ChEBI" id="CHEBI:58467"/>
        <dbReference type="ChEBI" id="CHEBI:58475"/>
        <dbReference type="ChEBI" id="CHEBI:195366"/>
        <dbReference type="EC" id="2.1.2.3"/>
    </reaction>
</comment>
<comment type="catalytic activity">
    <reaction evidence="8">
        <text>IMP + H2O = 5-formamido-1-(5-phospho-D-ribosyl)imidazole-4-carboxamide</text>
        <dbReference type="Rhea" id="RHEA:18445"/>
        <dbReference type="ChEBI" id="CHEBI:15377"/>
        <dbReference type="ChEBI" id="CHEBI:58053"/>
        <dbReference type="ChEBI" id="CHEBI:58467"/>
        <dbReference type="EC" id="3.5.4.10"/>
    </reaction>
</comment>
<dbReference type="EMBL" id="DSQF01000002">
    <property type="protein sequence ID" value="HGZ41935.1"/>
    <property type="molecule type" value="Genomic_DNA"/>
</dbReference>
<comment type="pathway">
    <text evidence="1 8">Purine metabolism; IMP biosynthesis via de novo pathway; IMP from 5-formamido-1-(5-phospho-D-ribosyl)imidazole-4-carboxamide: step 1/1.</text>
</comment>
<dbReference type="GO" id="GO:0004643">
    <property type="term" value="F:phosphoribosylaminoimidazolecarboxamide formyltransferase activity"/>
    <property type="evidence" value="ECO:0007669"/>
    <property type="project" value="UniProtKB-UniRule"/>
</dbReference>
<dbReference type="InterPro" id="IPR024051">
    <property type="entry name" value="AICAR_Tfase_dup_dom_sf"/>
</dbReference>
<dbReference type="InterPro" id="IPR016193">
    <property type="entry name" value="Cytidine_deaminase-like"/>
</dbReference>
<dbReference type="AlphaFoldDB" id="A0A832I273"/>
<dbReference type="PANTHER" id="PTHR11692:SF0">
    <property type="entry name" value="BIFUNCTIONAL PURINE BIOSYNTHESIS PROTEIN ATIC"/>
    <property type="match status" value="1"/>
</dbReference>
<dbReference type="EC" id="3.5.4.10" evidence="8"/>
<dbReference type="SMART" id="SM00798">
    <property type="entry name" value="AICARFT_IMPCHas"/>
    <property type="match status" value="1"/>
</dbReference>
<feature type="domain" description="MGS-like" evidence="9">
    <location>
        <begin position="1"/>
        <end position="146"/>
    </location>
</feature>
<keyword evidence="6 8" id="KW-0378">Hydrolase</keyword>
<dbReference type="SUPFAM" id="SSF53927">
    <property type="entry name" value="Cytidine deaminase-like"/>
    <property type="match status" value="1"/>
</dbReference>
<dbReference type="Gene3D" id="3.40.50.1380">
    <property type="entry name" value="Methylglyoxal synthase-like domain"/>
    <property type="match status" value="1"/>
</dbReference>
<proteinExistence type="inferred from homology"/>
<name>A0A832I273_UNCEI</name>
<dbReference type="EC" id="2.1.2.3" evidence="8"/>
<gene>
    <name evidence="8 10" type="primary">purH</name>
    <name evidence="10" type="ORF">ENR23_00655</name>
</gene>
<dbReference type="NCBIfam" id="NF002049">
    <property type="entry name" value="PRK00881.1"/>
    <property type="match status" value="1"/>
</dbReference>
<dbReference type="InterPro" id="IPR036914">
    <property type="entry name" value="MGS-like_dom_sf"/>
</dbReference>
<dbReference type="SUPFAM" id="SSF52335">
    <property type="entry name" value="Methylglyoxal synthase-like"/>
    <property type="match status" value="1"/>
</dbReference>
<comment type="similarity">
    <text evidence="3 8">Belongs to the PurH family.</text>
</comment>
<evidence type="ECO:0000259" key="9">
    <source>
        <dbReference type="PROSITE" id="PS51855"/>
    </source>
</evidence>
<evidence type="ECO:0000256" key="2">
    <source>
        <dbReference type="ARBA" id="ARBA00004954"/>
    </source>
</evidence>
<keyword evidence="7 8" id="KW-0511">Multifunctional enzyme</keyword>
<dbReference type="UniPathway" id="UPA00074">
    <property type="reaction ID" value="UER00133"/>
</dbReference>
<dbReference type="Pfam" id="PF01808">
    <property type="entry name" value="AICARFT_IMPCHas"/>
    <property type="match status" value="1"/>
</dbReference>
<dbReference type="PROSITE" id="PS51855">
    <property type="entry name" value="MGS"/>
    <property type="match status" value="1"/>
</dbReference>
<dbReference type="Pfam" id="PF02142">
    <property type="entry name" value="MGS"/>
    <property type="match status" value="1"/>
</dbReference>
<protein>
    <recommendedName>
        <fullName evidence="8">Bifunctional purine biosynthesis protein PurH</fullName>
    </recommendedName>
    <domain>
        <recommendedName>
            <fullName evidence="8">Phosphoribosylaminoimidazolecarboxamide formyltransferase</fullName>
            <ecNumber evidence="8">2.1.2.3</ecNumber>
        </recommendedName>
        <alternativeName>
            <fullName evidence="8">AICAR transformylase</fullName>
        </alternativeName>
    </domain>
    <domain>
        <recommendedName>
            <fullName evidence="8">IMP cyclohydrolase</fullName>
            <ecNumber evidence="8">3.5.4.10</ecNumber>
        </recommendedName>
        <alternativeName>
            <fullName evidence="8">ATIC</fullName>
        </alternativeName>
        <alternativeName>
            <fullName evidence="8">IMP synthase</fullName>
        </alternativeName>
        <alternativeName>
            <fullName evidence="8">Inosinicase</fullName>
        </alternativeName>
    </domain>
</protein>
<evidence type="ECO:0000256" key="1">
    <source>
        <dbReference type="ARBA" id="ARBA00004844"/>
    </source>
</evidence>
<organism evidence="10">
    <name type="scientific">Eiseniibacteriota bacterium</name>
    <dbReference type="NCBI Taxonomy" id="2212470"/>
    <lineage>
        <taxon>Bacteria</taxon>
        <taxon>Candidatus Eiseniibacteriota</taxon>
    </lineage>
</organism>
<evidence type="ECO:0000256" key="5">
    <source>
        <dbReference type="ARBA" id="ARBA00022755"/>
    </source>
</evidence>
<dbReference type="InterPro" id="IPR011607">
    <property type="entry name" value="MGS-like_dom"/>
</dbReference>